<dbReference type="EMBL" id="FNVP01000006">
    <property type="protein sequence ID" value="SEG10923.1"/>
    <property type="molecule type" value="Genomic_DNA"/>
</dbReference>
<dbReference type="PANTHER" id="PTHR33908">
    <property type="entry name" value="MANNOSYLTRANSFERASE YKCB-RELATED"/>
    <property type="match status" value="1"/>
</dbReference>
<evidence type="ECO:0000256" key="3">
    <source>
        <dbReference type="ARBA" id="ARBA00022676"/>
    </source>
</evidence>
<evidence type="ECO:0000256" key="4">
    <source>
        <dbReference type="ARBA" id="ARBA00022679"/>
    </source>
</evidence>
<keyword evidence="3 10" id="KW-0328">Glycosyltransferase</keyword>
<dbReference type="OrthoDB" id="9813729at2"/>
<evidence type="ECO:0000256" key="2">
    <source>
        <dbReference type="ARBA" id="ARBA00022475"/>
    </source>
</evidence>
<evidence type="ECO:0000259" key="9">
    <source>
        <dbReference type="Pfam" id="PF13231"/>
    </source>
</evidence>
<dbReference type="GO" id="GO:0005886">
    <property type="term" value="C:plasma membrane"/>
    <property type="evidence" value="ECO:0007669"/>
    <property type="project" value="UniProtKB-SubCell"/>
</dbReference>
<reference evidence="11" key="1">
    <citation type="submission" date="2016-10" db="EMBL/GenBank/DDBJ databases">
        <authorList>
            <person name="Varghese N."/>
            <person name="Submissions S."/>
        </authorList>
    </citation>
    <scope>NUCLEOTIDE SEQUENCE [LARGE SCALE GENOMIC DNA]</scope>
    <source>
        <strain evidence="11">CGMCC 1.9230</strain>
    </source>
</reference>
<feature type="transmembrane region" description="Helical" evidence="8">
    <location>
        <begin position="145"/>
        <end position="160"/>
    </location>
</feature>
<gene>
    <name evidence="10" type="ORF">SAMN04488130_10636</name>
</gene>
<comment type="subcellular location">
    <subcellularLocation>
        <location evidence="1">Cell membrane</location>
        <topology evidence="1">Multi-pass membrane protein</topology>
    </subcellularLocation>
</comment>
<feature type="domain" description="Glycosyltransferase RgtA/B/C/D-like" evidence="9">
    <location>
        <begin position="50"/>
        <end position="208"/>
    </location>
</feature>
<sequence length="496" mass="56871">MKKYLPTILILAFIKLCIHFVGNRNYGFHRDELLHLSVSEHLDWGYFEFPPFIAFAGKIAHFVFGYSISGVRFFSTLAGVAILVLCCLIAKELGGKIKAILLAGVSVLSFVPFYRNHMLFQPVAFDQFFWTLGFYFLIKYFNTKNVKFLVLLGVSAGFGLMNKYTIVVWGLGVVVGLLFYENGKLFKNKWLYIAGLIMFLIVLPNLIWQINHHFPVLLHLQKLKESQLDENGPFDFAIEQLKHPFTLSISLIGLFAYFFDKDLKKYKTFGIAALVIFASMWVMQSKAYYFFAIYPILFAAGALKIEKLLKNKPRWNYAVACVVFLPIIPFLPHAIAVLPIETYSSYADLELQKNGRIQLTDDYADMFGWEEQVKLVDSLYQSLPVKDKENCIIWAKNYGEAGAIEIIGKKYLLPNPICSNGSFWLWGTGTTRGEVCISIGNEKVIVESAYSNCKLVKIIKHKYAIEEENNIPVYLCRKPKINMQKKWKSLEEHVFD</sequence>
<evidence type="ECO:0000256" key="6">
    <source>
        <dbReference type="ARBA" id="ARBA00022989"/>
    </source>
</evidence>
<dbReference type="GO" id="GO:0009103">
    <property type="term" value="P:lipopolysaccharide biosynthetic process"/>
    <property type="evidence" value="ECO:0007669"/>
    <property type="project" value="UniProtKB-ARBA"/>
</dbReference>
<keyword evidence="5 8" id="KW-0812">Transmembrane</keyword>
<feature type="transmembrane region" description="Helical" evidence="8">
    <location>
        <begin position="317"/>
        <end position="340"/>
    </location>
</feature>
<evidence type="ECO:0000313" key="10">
    <source>
        <dbReference type="EMBL" id="SEG10923.1"/>
    </source>
</evidence>
<feature type="transmembrane region" description="Helical" evidence="8">
    <location>
        <begin position="266"/>
        <end position="282"/>
    </location>
</feature>
<evidence type="ECO:0000313" key="11">
    <source>
        <dbReference type="Proteomes" id="UP000236737"/>
    </source>
</evidence>
<dbReference type="AlphaFoldDB" id="A0A1H5XH17"/>
<name>A0A1H5XH17_9FLAO</name>
<dbReference type="Proteomes" id="UP000236737">
    <property type="component" value="Unassembled WGS sequence"/>
</dbReference>
<dbReference type="InterPro" id="IPR050297">
    <property type="entry name" value="LipidA_mod_glycosyltrf_83"/>
</dbReference>
<keyword evidence="6 8" id="KW-1133">Transmembrane helix</keyword>
<feature type="transmembrane region" description="Helical" evidence="8">
    <location>
        <begin position="166"/>
        <end position="183"/>
    </location>
</feature>
<keyword evidence="4 10" id="KW-0808">Transferase</keyword>
<dbReference type="Pfam" id="PF13231">
    <property type="entry name" value="PMT_2"/>
    <property type="match status" value="1"/>
</dbReference>
<evidence type="ECO:0000256" key="1">
    <source>
        <dbReference type="ARBA" id="ARBA00004651"/>
    </source>
</evidence>
<feature type="transmembrane region" description="Helical" evidence="8">
    <location>
        <begin position="288"/>
        <end position="305"/>
    </location>
</feature>
<dbReference type="InterPro" id="IPR038731">
    <property type="entry name" value="RgtA/B/C-like"/>
</dbReference>
<keyword evidence="11" id="KW-1185">Reference proteome</keyword>
<dbReference type="PANTHER" id="PTHR33908:SF11">
    <property type="entry name" value="MEMBRANE PROTEIN"/>
    <property type="match status" value="1"/>
</dbReference>
<feature type="transmembrane region" description="Helical" evidence="8">
    <location>
        <begin position="241"/>
        <end position="259"/>
    </location>
</feature>
<keyword evidence="2" id="KW-1003">Cell membrane</keyword>
<feature type="transmembrane region" description="Helical" evidence="8">
    <location>
        <begin position="97"/>
        <end position="114"/>
    </location>
</feature>
<feature type="transmembrane region" description="Helical" evidence="8">
    <location>
        <begin position="120"/>
        <end position="138"/>
    </location>
</feature>
<feature type="transmembrane region" description="Helical" evidence="8">
    <location>
        <begin position="190"/>
        <end position="210"/>
    </location>
</feature>
<evidence type="ECO:0000256" key="7">
    <source>
        <dbReference type="ARBA" id="ARBA00023136"/>
    </source>
</evidence>
<keyword evidence="7 8" id="KW-0472">Membrane</keyword>
<evidence type="ECO:0000256" key="5">
    <source>
        <dbReference type="ARBA" id="ARBA00022692"/>
    </source>
</evidence>
<feature type="transmembrane region" description="Helical" evidence="8">
    <location>
        <begin position="6"/>
        <end position="23"/>
    </location>
</feature>
<protein>
    <submittedName>
        <fullName evidence="10">Dolichyl-phosphate-mannose-protein mannosyltransferase</fullName>
    </submittedName>
</protein>
<feature type="transmembrane region" description="Helical" evidence="8">
    <location>
        <begin position="70"/>
        <end position="90"/>
    </location>
</feature>
<dbReference type="RefSeq" id="WP_103999800.1">
    <property type="nucleotide sequence ID" value="NZ_FNVP01000006.1"/>
</dbReference>
<accession>A0A1H5XH17</accession>
<evidence type="ECO:0000256" key="8">
    <source>
        <dbReference type="SAM" id="Phobius"/>
    </source>
</evidence>
<proteinExistence type="predicted"/>
<organism evidence="10 11">
    <name type="scientific">Flavobacterium urumqiense</name>
    <dbReference type="NCBI Taxonomy" id="935224"/>
    <lineage>
        <taxon>Bacteria</taxon>
        <taxon>Pseudomonadati</taxon>
        <taxon>Bacteroidota</taxon>
        <taxon>Flavobacteriia</taxon>
        <taxon>Flavobacteriales</taxon>
        <taxon>Flavobacteriaceae</taxon>
        <taxon>Flavobacterium</taxon>
    </lineage>
</organism>
<dbReference type="GO" id="GO:0016763">
    <property type="term" value="F:pentosyltransferase activity"/>
    <property type="evidence" value="ECO:0007669"/>
    <property type="project" value="TreeGrafter"/>
</dbReference>